<comment type="subcellular location">
    <subcellularLocation>
        <location evidence="1 7">Cytoplasm</location>
    </subcellularLocation>
</comment>
<dbReference type="GO" id="GO:0003700">
    <property type="term" value="F:DNA-binding transcription factor activity"/>
    <property type="evidence" value="ECO:0007669"/>
    <property type="project" value="UniProtKB-UniRule"/>
</dbReference>
<proteinExistence type="inferred from homology"/>
<keyword evidence="4 7" id="KW-0805">Transcription regulation</keyword>
<evidence type="ECO:0000256" key="4">
    <source>
        <dbReference type="ARBA" id="ARBA00023015"/>
    </source>
</evidence>
<dbReference type="Pfam" id="PF01316">
    <property type="entry name" value="Arg_repressor"/>
    <property type="match status" value="1"/>
</dbReference>
<keyword evidence="7" id="KW-0055">Arginine biosynthesis</keyword>
<dbReference type="Gene3D" id="3.30.1360.40">
    <property type="match status" value="1"/>
</dbReference>
<protein>
    <recommendedName>
        <fullName evidence="7">Arginine repressor</fullName>
    </recommendedName>
</protein>
<reference evidence="11" key="1">
    <citation type="submission" date="2010-07" db="EMBL/GenBank/DDBJ databases">
        <authorList>
            <person name="Weinstock G."/>
            <person name="Sodergren E."/>
            <person name="Clifton S."/>
            <person name="Fulton L."/>
            <person name="Fulton B."/>
            <person name="Courtney L."/>
            <person name="Fronick C."/>
            <person name="Harrison M."/>
            <person name="Strong C."/>
            <person name="Farmer C."/>
            <person name="Delahaunty K."/>
            <person name="Markovic C."/>
            <person name="Hall O."/>
            <person name="Minx P."/>
            <person name="Tomlinson C."/>
            <person name="Mitreva M."/>
            <person name="Hou S."/>
            <person name="Chen J."/>
            <person name="Wollam A."/>
            <person name="Pepin K.H."/>
            <person name="Johnson M."/>
            <person name="Bhonagiri V."/>
            <person name="Zhang X."/>
            <person name="Suruliraj S."/>
            <person name="Warren W."/>
            <person name="Chinwalla A."/>
            <person name="Mardis E.R."/>
            <person name="Wilson R.K."/>
        </authorList>
    </citation>
    <scope>NUCLEOTIDE SEQUENCE [LARGE SCALE GENOMIC DNA]</scope>
    <source>
        <strain evidence="11">TX4248</strain>
    </source>
</reference>
<dbReference type="HOGENOM" id="CLU_097103_3_0_9"/>
<gene>
    <name evidence="7" type="primary">argR</name>
    <name evidence="10" type="ORF">HMPREF9498_01150</name>
</gene>
<evidence type="ECO:0000256" key="7">
    <source>
        <dbReference type="HAMAP-Rule" id="MF_00173"/>
    </source>
</evidence>
<dbReference type="Proteomes" id="UP000004846">
    <property type="component" value="Unassembled WGS sequence"/>
</dbReference>
<evidence type="ECO:0000256" key="5">
    <source>
        <dbReference type="ARBA" id="ARBA00023125"/>
    </source>
</evidence>
<dbReference type="Pfam" id="PF02863">
    <property type="entry name" value="Arg_repressor_C"/>
    <property type="match status" value="1"/>
</dbReference>
<dbReference type="PRINTS" id="PR01467">
    <property type="entry name" value="ARGREPRESSOR"/>
</dbReference>
<evidence type="ECO:0000259" key="9">
    <source>
        <dbReference type="Pfam" id="PF02863"/>
    </source>
</evidence>
<comment type="pathway">
    <text evidence="7">Amino-acid biosynthesis; L-arginine biosynthesis [regulation].</text>
</comment>
<dbReference type="InterPro" id="IPR036388">
    <property type="entry name" value="WH-like_DNA-bd_sf"/>
</dbReference>
<organism evidence="10 11">
    <name type="scientific">Enterococcus faecalis TX4248</name>
    <dbReference type="NCBI Taxonomy" id="749495"/>
    <lineage>
        <taxon>Bacteria</taxon>
        <taxon>Bacillati</taxon>
        <taxon>Bacillota</taxon>
        <taxon>Bacilli</taxon>
        <taxon>Lactobacillales</taxon>
        <taxon>Enterococcaceae</taxon>
        <taxon>Enterococcus</taxon>
    </lineage>
</organism>
<evidence type="ECO:0000256" key="6">
    <source>
        <dbReference type="ARBA" id="ARBA00023163"/>
    </source>
</evidence>
<dbReference type="InterPro" id="IPR001669">
    <property type="entry name" value="Arg_repress"/>
</dbReference>
<keyword evidence="7" id="KW-0028">Amino-acid biosynthesis</keyword>
<dbReference type="GO" id="GO:0005737">
    <property type="term" value="C:cytoplasm"/>
    <property type="evidence" value="ECO:0007669"/>
    <property type="project" value="UniProtKB-SubCell"/>
</dbReference>
<dbReference type="UniPathway" id="UPA00068"/>
<dbReference type="InterPro" id="IPR020899">
    <property type="entry name" value="Arg_repress_C"/>
</dbReference>
<evidence type="ECO:0000259" key="8">
    <source>
        <dbReference type="Pfam" id="PF01316"/>
    </source>
</evidence>
<comment type="similarity">
    <text evidence="2 7">Belongs to the ArgR family.</text>
</comment>
<evidence type="ECO:0000256" key="2">
    <source>
        <dbReference type="ARBA" id="ARBA00008316"/>
    </source>
</evidence>
<evidence type="ECO:0000256" key="1">
    <source>
        <dbReference type="ARBA" id="ARBA00004496"/>
    </source>
</evidence>
<dbReference type="GO" id="GO:0006526">
    <property type="term" value="P:L-arginine biosynthetic process"/>
    <property type="evidence" value="ECO:0007669"/>
    <property type="project" value="UniProtKB-UniPathway"/>
</dbReference>
<dbReference type="GO" id="GO:0051259">
    <property type="term" value="P:protein complex oligomerization"/>
    <property type="evidence" value="ECO:0007669"/>
    <property type="project" value="InterPro"/>
</dbReference>
<dbReference type="EMBL" id="AEBR01000030">
    <property type="protein sequence ID" value="EFM83242.1"/>
    <property type="molecule type" value="Genomic_DNA"/>
</dbReference>
<comment type="caution">
    <text evidence="10">The sequence shown here is derived from an EMBL/GenBank/DDBJ whole genome shotgun (WGS) entry which is preliminary data.</text>
</comment>
<comment type="function">
    <text evidence="7">Regulates arginine biosynthesis genes.</text>
</comment>
<dbReference type="RefSeq" id="WP_002387472.1">
    <property type="nucleotide sequence ID" value="NZ_GL454434.1"/>
</dbReference>
<name>A0A125W6T5_ENTFL</name>
<dbReference type="SUPFAM" id="SSF46785">
    <property type="entry name" value="Winged helix' DNA-binding domain"/>
    <property type="match status" value="1"/>
</dbReference>
<dbReference type="GO" id="GO:0003677">
    <property type="term" value="F:DNA binding"/>
    <property type="evidence" value="ECO:0007669"/>
    <property type="project" value="UniProtKB-KW"/>
</dbReference>
<dbReference type="InterPro" id="IPR036390">
    <property type="entry name" value="WH_DNA-bd_sf"/>
</dbReference>
<feature type="domain" description="Arginine repressor C-terminal" evidence="9">
    <location>
        <begin position="91"/>
        <end position="157"/>
    </location>
</feature>
<keyword evidence="3 7" id="KW-0963">Cytoplasm</keyword>
<dbReference type="GeneID" id="60892652"/>
<dbReference type="AlphaFoldDB" id="A0A125W6T5"/>
<dbReference type="HAMAP" id="MF_00173">
    <property type="entry name" value="Arg_repressor"/>
    <property type="match status" value="1"/>
</dbReference>
<evidence type="ECO:0000313" key="11">
    <source>
        <dbReference type="Proteomes" id="UP000004846"/>
    </source>
</evidence>
<sequence length="170" mass="19379">MSGGRVLFVNKQTRQSLIKEIIQTTVIHSQNELLRELKKREINVAQATISRDLWELKVVKALDESGEMRLTIFEQFTSLEERKKEQLIQAIREVVTKVERVAFLLVVHTLPDNATLFSAVLDEVSLCEKKCSVAGFDTVIIVSSSEEKAQELEQYFQQFIQPTPLSKSNA</sequence>
<dbReference type="InterPro" id="IPR020900">
    <property type="entry name" value="Arg_repress_DNA-bd"/>
</dbReference>
<dbReference type="InterPro" id="IPR036251">
    <property type="entry name" value="Arg_repress_C_sf"/>
</dbReference>
<keyword evidence="6 7" id="KW-0804">Transcription</keyword>
<keyword evidence="7" id="KW-0678">Repressor</keyword>
<dbReference type="GO" id="GO:1900079">
    <property type="term" value="P:regulation of arginine biosynthetic process"/>
    <property type="evidence" value="ECO:0007669"/>
    <property type="project" value="UniProtKB-UniRule"/>
</dbReference>
<dbReference type="PANTHER" id="PTHR34471:SF1">
    <property type="entry name" value="ARGININE REPRESSOR"/>
    <property type="match status" value="1"/>
</dbReference>
<evidence type="ECO:0000313" key="10">
    <source>
        <dbReference type="EMBL" id="EFM83242.1"/>
    </source>
</evidence>
<evidence type="ECO:0000256" key="3">
    <source>
        <dbReference type="ARBA" id="ARBA00022490"/>
    </source>
</evidence>
<accession>A0A125W6T5</accession>
<feature type="domain" description="Arginine repressor DNA-binding" evidence="8">
    <location>
        <begin position="9"/>
        <end position="70"/>
    </location>
</feature>
<dbReference type="GO" id="GO:0034618">
    <property type="term" value="F:arginine binding"/>
    <property type="evidence" value="ECO:0007669"/>
    <property type="project" value="InterPro"/>
</dbReference>
<dbReference type="SUPFAM" id="SSF55252">
    <property type="entry name" value="C-terminal domain of arginine repressor"/>
    <property type="match status" value="1"/>
</dbReference>
<dbReference type="Gene3D" id="1.10.10.10">
    <property type="entry name" value="Winged helix-like DNA-binding domain superfamily/Winged helix DNA-binding domain"/>
    <property type="match status" value="1"/>
</dbReference>
<dbReference type="PANTHER" id="PTHR34471">
    <property type="entry name" value="ARGININE REPRESSOR"/>
    <property type="match status" value="1"/>
</dbReference>
<keyword evidence="5 7" id="KW-0238">DNA-binding</keyword>